<gene>
    <name evidence="8" type="ORF">FWK35_00012122</name>
</gene>
<comment type="catalytic activity">
    <reaction evidence="6">
        <text>a 5'-end (N(7)-methyl 5'-triphosphoguanosine)-ribonucleoside in snRNA + S-adenosyl-L-methionine = a 5'-end (N(2),N(7)-dimethyl 5'-triphosphoguanosine)-ribonucleoside in snRNA + S-adenosyl-L-homocysteine + H(+)</text>
        <dbReference type="Rhea" id="RHEA:78471"/>
        <dbReference type="Rhea" id="RHEA-COMP:19085"/>
        <dbReference type="Rhea" id="RHEA-COMP:19087"/>
        <dbReference type="ChEBI" id="CHEBI:15378"/>
        <dbReference type="ChEBI" id="CHEBI:57856"/>
        <dbReference type="ChEBI" id="CHEBI:59789"/>
        <dbReference type="ChEBI" id="CHEBI:156461"/>
        <dbReference type="ChEBI" id="CHEBI:172880"/>
    </reaction>
    <physiologicalReaction direction="left-to-right" evidence="6">
        <dbReference type="Rhea" id="RHEA:78472"/>
    </physiologicalReaction>
</comment>
<comment type="similarity">
    <text evidence="2">Belongs to the methyltransferase superfamily. Trimethylguanosine synthase family.</text>
</comment>
<dbReference type="PANTHER" id="PTHR14741:SF32">
    <property type="entry name" value="TRIMETHYLGUANOSINE SYNTHASE"/>
    <property type="match status" value="1"/>
</dbReference>
<dbReference type="PANTHER" id="PTHR14741">
    <property type="entry name" value="S-ADENOSYLMETHIONINE-DEPENDENT METHYLTRANSFERASE RELATED"/>
    <property type="match status" value="1"/>
</dbReference>
<sequence>MRHMLFSKFDMCPEVLSYHIAKRCRNNIVLDPFCGAGGNIIQLAMICKKVIAVDIEPNKIRMARHNAKIYGVAEKIEFIVGDIFLIYKKLKADVLFMSLPWGVPEYSRSKCYSIKTMCKNHDLLTLT</sequence>
<evidence type="ECO:0000256" key="1">
    <source>
        <dbReference type="ARBA" id="ARBA00018517"/>
    </source>
</evidence>
<reference evidence="8 9" key="1">
    <citation type="submission" date="2019-08" db="EMBL/GenBank/DDBJ databases">
        <title>Whole genome of Aphis craccivora.</title>
        <authorList>
            <person name="Voronova N.V."/>
            <person name="Shulinski R.S."/>
            <person name="Bandarenka Y.V."/>
            <person name="Zhorov D.G."/>
            <person name="Warner D."/>
        </authorList>
    </citation>
    <scope>NUCLEOTIDE SEQUENCE [LARGE SCALE GENOMIC DNA]</scope>
    <source>
        <strain evidence="8">180601</strain>
        <tissue evidence="8">Whole Body</tissue>
    </source>
</reference>
<evidence type="ECO:0000256" key="4">
    <source>
        <dbReference type="ARBA" id="ARBA00048740"/>
    </source>
</evidence>
<dbReference type="GO" id="GO:0005634">
    <property type="term" value="C:nucleus"/>
    <property type="evidence" value="ECO:0007669"/>
    <property type="project" value="TreeGrafter"/>
</dbReference>
<dbReference type="InterPro" id="IPR029063">
    <property type="entry name" value="SAM-dependent_MTases_sf"/>
</dbReference>
<evidence type="ECO:0000256" key="5">
    <source>
        <dbReference type="ARBA" id="ARBA00048763"/>
    </source>
</evidence>
<dbReference type="Gene3D" id="3.40.50.150">
    <property type="entry name" value="Vaccinia Virus protein VP39"/>
    <property type="match status" value="1"/>
</dbReference>
<accession>A0A6G0YI12</accession>
<name>A0A6G0YI12_APHCR</name>
<evidence type="ECO:0000256" key="2">
    <source>
        <dbReference type="ARBA" id="ARBA00025783"/>
    </source>
</evidence>
<evidence type="ECO:0000256" key="7">
    <source>
        <dbReference type="ARBA" id="ARBA00049790"/>
    </source>
</evidence>
<comment type="caution">
    <text evidence="8">The sequence shown here is derived from an EMBL/GenBank/DDBJ whole genome shotgun (WGS) entry which is preliminary data.</text>
</comment>
<dbReference type="CDD" id="cd02440">
    <property type="entry name" value="AdoMet_MTases"/>
    <property type="match status" value="1"/>
</dbReference>
<proteinExistence type="inferred from homology"/>
<dbReference type="Pfam" id="PF09445">
    <property type="entry name" value="Methyltransf_15"/>
    <property type="match status" value="1"/>
</dbReference>
<dbReference type="Proteomes" id="UP000478052">
    <property type="component" value="Unassembled WGS sequence"/>
</dbReference>
<comment type="catalytic activity">
    <reaction evidence="4">
        <text>a 5'-end (N(7)-methyl 5'-triphosphoguanosine)-ribonucleoside in snoRNA + S-adenosyl-L-methionine = a 5'-end (N(2),N(7)-dimethyl 5'-triphosphoguanosine)-ribonucleoside in snoRNA + S-adenosyl-L-homocysteine + H(+)</text>
        <dbReference type="Rhea" id="RHEA:78475"/>
        <dbReference type="Rhea" id="RHEA-COMP:19086"/>
        <dbReference type="Rhea" id="RHEA-COMP:19088"/>
        <dbReference type="ChEBI" id="CHEBI:15378"/>
        <dbReference type="ChEBI" id="CHEBI:57856"/>
        <dbReference type="ChEBI" id="CHEBI:59789"/>
        <dbReference type="ChEBI" id="CHEBI:156461"/>
        <dbReference type="ChEBI" id="CHEBI:172880"/>
    </reaction>
    <physiologicalReaction direction="left-to-right" evidence="4">
        <dbReference type="Rhea" id="RHEA:78476"/>
    </physiologicalReaction>
</comment>
<dbReference type="EMBL" id="VUJU01003864">
    <property type="protein sequence ID" value="KAF0756403.1"/>
    <property type="molecule type" value="Genomic_DNA"/>
</dbReference>
<evidence type="ECO:0000256" key="6">
    <source>
        <dbReference type="ARBA" id="ARBA00049075"/>
    </source>
</evidence>
<protein>
    <recommendedName>
        <fullName evidence="1">Trimethylguanosine synthase</fullName>
    </recommendedName>
    <alternativeName>
        <fullName evidence="7">Cap-specific guanine-N(2) methyltransferase</fullName>
    </alternativeName>
</protein>
<dbReference type="GO" id="GO:0071164">
    <property type="term" value="F:RNA cap trimethylguanosine synthase activity"/>
    <property type="evidence" value="ECO:0007669"/>
    <property type="project" value="TreeGrafter"/>
</dbReference>
<comment type="catalytic activity">
    <reaction evidence="5">
        <text>a 5'-end (N(2),N(7)-dimethyl 5'-triphosphoguanosine)-ribonucleoside in snRNA + S-adenosyl-L-methionine = a 5'-end (N(2),N(2),N(7)-trimethyl 5'-triphosphoguanosine)-ribonucleoside in snRNA + S-adenosyl-L-homocysteine + H(+)</text>
        <dbReference type="Rhea" id="RHEA:78479"/>
        <dbReference type="Rhea" id="RHEA-COMP:19087"/>
        <dbReference type="Rhea" id="RHEA-COMP:19089"/>
        <dbReference type="ChEBI" id="CHEBI:15378"/>
        <dbReference type="ChEBI" id="CHEBI:57856"/>
        <dbReference type="ChEBI" id="CHEBI:59789"/>
        <dbReference type="ChEBI" id="CHEBI:167623"/>
        <dbReference type="ChEBI" id="CHEBI:172880"/>
    </reaction>
    <physiologicalReaction direction="left-to-right" evidence="5">
        <dbReference type="Rhea" id="RHEA:78480"/>
    </physiologicalReaction>
</comment>
<organism evidence="8 9">
    <name type="scientific">Aphis craccivora</name>
    <name type="common">Cowpea aphid</name>
    <dbReference type="NCBI Taxonomy" id="307492"/>
    <lineage>
        <taxon>Eukaryota</taxon>
        <taxon>Metazoa</taxon>
        <taxon>Ecdysozoa</taxon>
        <taxon>Arthropoda</taxon>
        <taxon>Hexapoda</taxon>
        <taxon>Insecta</taxon>
        <taxon>Pterygota</taxon>
        <taxon>Neoptera</taxon>
        <taxon>Paraneoptera</taxon>
        <taxon>Hemiptera</taxon>
        <taxon>Sternorrhyncha</taxon>
        <taxon>Aphidomorpha</taxon>
        <taxon>Aphidoidea</taxon>
        <taxon>Aphididae</taxon>
        <taxon>Aphidini</taxon>
        <taxon>Aphis</taxon>
        <taxon>Aphis</taxon>
    </lineage>
</organism>
<keyword evidence="9" id="KW-1185">Reference proteome</keyword>
<comment type="catalytic activity">
    <reaction evidence="3">
        <text>a 5'-end (N(2),N(7)-dimethyl 5'-triphosphoguanosine)-ribonucleoside in snoRNA + S-adenosyl-L-methionine = a 5'-end (N(2),N(2),N(7)-trimethyl 5'-triphosphoguanosine)-ribonucleoside in snoRNA + S-adenosyl-L-homocysteine + H(+)</text>
        <dbReference type="Rhea" id="RHEA:78507"/>
        <dbReference type="Rhea" id="RHEA-COMP:19088"/>
        <dbReference type="Rhea" id="RHEA-COMP:19090"/>
        <dbReference type="ChEBI" id="CHEBI:15378"/>
        <dbReference type="ChEBI" id="CHEBI:57856"/>
        <dbReference type="ChEBI" id="CHEBI:59789"/>
        <dbReference type="ChEBI" id="CHEBI:167623"/>
        <dbReference type="ChEBI" id="CHEBI:172880"/>
    </reaction>
    <physiologicalReaction direction="left-to-right" evidence="3">
        <dbReference type="Rhea" id="RHEA:78508"/>
    </physiologicalReaction>
</comment>
<dbReference type="AlphaFoldDB" id="A0A6G0YI12"/>
<evidence type="ECO:0000313" key="8">
    <source>
        <dbReference type="EMBL" id="KAF0756403.1"/>
    </source>
</evidence>
<evidence type="ECO:0000256" key="3">
    <source>
        <dbReference type="ARBA" id="ARBA00047418"/>
    </source>
</evidence>
<dbReference type="SUPFAM" id="SSF53335">
    <property type="entry name" value="S-adenosyl-L-methionine-dependent methyltransferases"/>
    <property type="match status" value="1"/>
</dbReference>
<dbReference type="InterPro" id="IPR019012">
    <property type="entry name" value="RNA_cap_Gua-N2-MeTrfase"/>
</dbReference>
<evidence type="ECO:0000313" key="9">
    <source>
        <dbReference type="Proteomes" id="UP000478052"/>
    </source>
</evidence>
<dbReference type="OrthoDB" id="6619622at2759"/>